<reference evidence="2 3" key="1">
    <citation type="submission" date="2015-10" db="EMBL/GenBank/DDBJ databases">
        <authorList>
            <person name="Gilbert D.G."/>
        </authorList>
    </citation>
    <scope>NUCLEOTIDE SEQUENCE [LARGE SCALE GENOMIC DNA]</scope>
    <source>
        <strain evidence="2 3">ChDC F311</strain>
    </source>
</reference>
<evidence type="ECO:0000313" key="2">
    <source>
        <dbReference type="EMBL" id="KUL98927.1"/>
    </source>
</evidence>
<dbReference type="EMBL" id="LMVH01000001">
    <property type="protein sequence ID" value="KUL98927.1"/>
    <property type="molecule type" value="Genomic_DNA"/>
</dbReference>
<keyword evidence="1" id="KW-1133">Transmembrane helix</keyword>
<keyword evidence="1" id="KW-0472">Membrane</keyword>
<gene>
    <name evidence="2" type="ORF">RO03_05180</name>
</gene>
<name>A0A0X3Y1M6_FUSNC</name>
<dbReference type="Proteomes" id="UP000054800">
    <property type="component" value="Unassembled WGS sequence"/>
</dbReference>
<organism evidence="2 3">
    <name type="scientific">Fusobacterium nucleatum subsp. nucleatum</name>
    <dbReference type="NCBI Taxonomy" id="76856"/>
    <lineage>
        <taxon>Bacteria</taxon>
        <taxon>Fusobacteriati</taxon>
        <taxon>Fusobacteriota</taxon>
        <taxon>Fusobacteriia</taxon>
        <taxon>Fusobacteriales</taxon>
        <taxon>Fusobacteriaceae</taxon>
        <taxon>Fusobacterium</taxon>
    </lineage>
</organism>
<feature type="transmembrane region" description="Helical" evidence="1">
    <location>
        <begin position="46"/>
        <end position="67"/>
    </location>
</feature>
<protein>
    <submittedName>
        <fullName evidence="2">Uncharacterized protein</fullName>
    </submittedName>
</protein>
<evidence type="ECO:0000256" key="1">
    <source>
        <dbReference type="SAM" id="Phobius"/>
    </source>
</evidence>
<comment type="caution">
    <text evidence="2">The sequence shown here is derived from an EMBL/GenBank/DDBJ whole genome shotgun (WGS) entry which is preliminary data.</text>
</comment>
<evidence type="ECO:0000313" key="3">
    <source>
        <dbReference type="Proteomes" id="UP000054800"/>
    </source>
</evidence>
<dbReference type="AlphaFoldDB" id="A0A0X3Y1M6"/>
<sequence>MKKFKIFVIINWFYHKYIILNFKENFQKIYVIYFFKLKMILNYKKMFFSVIFLFGLNYLICNSPLFFKCQILKI</sequence>
<proteinExistence type="predicted"/>
<accession>A0A0X3Y1M6</accession>
<keyword evidence="1" id="KW-0812">Transmembrane</keyword>